<dbReference type="EMBL" id="BOOZ01000014">
    <property type="protein sequence ID" value="GIJ09579.1"/>
    <property type="molecule type" value="Genomic_DNA"/>
</dbReference>
<comment type="caution">
    <text evidence="2">The sequence shown here is derived from an EMBL/GenBank/DDBJ whole genome shotgun (WGS) entry which is preliminary data.</text>
</comment>
<accession>A0ABQ4HVA9</accession>
<evidence type="ECO:0000259" key="1">
    <source>
        <dbReference type="PROSITE" id="PS50943"/>
    </source>
</evidence>
<sequence>MLPRPDLKGEQMRERRAVNEVPVGRRVAQWRVRRNMTQQQFADRLGKSKSWVDKIERGARRLERVSNLREIADALRIDVQVLLAERPARPGQADAGVERIRAALARYHVPAPPRPPDVAQLRAGLEHAKQSYRHAHYPALLTVLPGLLDAVRSARIGRLTDTLLVPVYGLIALTMVKVDQGELAWLTADRGMAVALASEDPQLTAVATVPLCQAMRCCGRNGAALRAAVVAAHRLGPRPGAQPPAGVESLRGRLLIQAALAAADRADEHSARGLVDQAVELADQGSFGGEGFGPAAVQTARVLVEAARGDLPTATVRHERLLASPGWRWLPPEHRAAYLLDVARAYAGIGEMSRAGRALLEAERAARGEVRDRPAARNMVAVVARSTAAPADLTRLAASLHAT</sequence>
<evidence type="ECO:0000313" key="3">
    <source>
        <dbReference type="Proteomes" id="UP000647017"/>
    </source>
</evidence>
<dbReference type="Pfam" id="PF13560">
    <property type="entry name" value="HTH_31"/>
    <property type="match status" value="1"/>
</dbReference>
<dbReference type="SMART" id="SM00530">
    <property type="entry name" value="HTH_XRE"/>
    <property type="match status" value="1"/>
</dbReference>
<name>A0ABQ4HVA9_9ACTN</name>
<organism evidence="2 3">
    <name type="scientific">Micromonospora andamanensis</name>
    <dbReference type="NCBI Taxonomy" id="1287068"/>
    <lineage>
        <taxon>Bacteria</taxon>
        <taxon>Bacillati</taxon>
        <taxon>Actinomycetota</taxon>
        <taxon>Actinomycetes</taxon>
        <taxon>Micromonosporales</taxon>
        <taxon>Micromonosporaceae</taxon>
        <taxon>Micromonospora</taxon>
    </lineage>
</organism>
<reference evidence="2 3" key="1">
    <citation type="submission" date="2021-01" db="EMBL/GenBank/DDBJ databases">
        <title>Whole genome shotgun sequence of Verrucosispora andamanensis NBRC 109075.</title>
        <authorList>
            <person name="Komaki H."/>
            <person name="Tamura T."/>
        </authorList>
    </citation>
    <scope>NUCLEOTIDE SEQUENCE [LARGE SCALE GENOMIC DNA]</scope>
    <source>
        <strain evidence="2 3">NBRC 109075</strain>
    </source>
</reference>
<dbReference type="CDD" id="cd00093">
    <property type="entry name" value="HTH_XRE"/>
    <property type="match status" value="1"/>
</dbReference>
<dbReference type="SUPFAM" id="SSF47413">
    <property type="entry name" value="lambda repressor-like DNA-binding domains"/>
    <property type="match status" value="1"/>
</dbReference>
<dbReference type="InterPro" id="IPR001387">
    <property type="entry name" value="Cro/C1-type_HTH"/>
</dbReference>
<dbReference type="PROSITE" id="PS50943">
    <property type="entry name" value="HTH_CROC1"/>
    <property type="match status" value="1"/>
</dbReference>
<dbReference type="Gene3D" id="1.10.260.40">
    <property type="entry name" value="lambda repressor-like DNA-binding domains"/>
    <property type="match status" value="1"/>
</dbReference>
<dbReference type="InterPro" id="IPR010982">
    <property type="entry name" value="Lambda_DNA-bd_dom_sf"/>
</dbReference>
<evidence type="ECO:0000313" key="2">
    <source>
        <dbReference type="EMBL" id="GIJ09579.1"/>
    </source>
</evidence>
<feature type="domain" description="HTH cro/C1-type" evidence="1">
    <location>
        <begin position="27"/>
        <end position="82"/>
    </location>
</feature>
<protein>
    <recommendedName>
        <fullName evidence="1">HTH cro/C1-type domain-containing protein</fullName>
    </recommendedName>
</protein>
<proteinExistence type="predicted"/>
<gene>
    <name evidence="2" type="ORF">Van01_27930</name>
</gene>
<keyword evidence="3" id="KW-1185">Reference proteome</keyword>
<dbReference type="Proteomes" id="UP000647017">
    <property type="component" value="Unassembled WGS sequence"/>
</dbReference>